<sequence length="102" mass="11282">MRSILVMGFNHSCNLLVKSLTTIVDCVFIFSIRLFIASQWRAFKSSVLHGICDIGVKSKTGILTSNVCLYFVRPFITLGPLLIITPQLSIDFVSCMVLISAP</sequence>
<reference evidence="2" key="2">
    <citation type="submission" date="2023-01" db="EMBL/GenBank/DDBJ databases">
        <authorList>
            <person name="Rosani U."/>
            <person name="Delmont T.O."/>
            <person name="Gaia M."/>
            <person name="Krupovic M."/>
        </authorList>
    </citation>
    <scope>NUCLEOTIDE SEQUENCE</scope>
    <source>
        <strain evidence="2">MalacoHV1/China/2018</strain>
    </source>
</reference>
<organism evidence="2">
    <name type="scientific">Malaco herpesvirus 1</name>
    <dbReference type="NCBI Taxonomy" id="3031797"/>
    <lineage>
        <taxon>Viruses</taxon>
        <taxon>Duplodnaviria</taxon>
        <taxon>Heunggongvirae</taxon>
        <taxon>Peploviricota</taxon>
        <taxon>Herviviricetes</taxon>
        <taxon>Herpesvirales</taxon>
        <taxon>Malacoherpesviridae</taxon>
    </lineage>
</organism>
<reference evidence="2" key="1">
    <citation type="journal article" date="2023" name="Front. Mar. Sci.">
        <title>Tracing the invertebrate herpesviruses in the global sequence datasets.</title>
        <authorList>
            <person name="Rosani U."/>
            <person name="Gaia M."/>
            <person name="Delmont T.O."/>
            <person name="Krupovic M."/>
        </authorList>
    </citation>
    <scope>NUCLEOTIDE SEQUENCE</scope>
    <source>
        <strain evidence="2">MalacoHV1/China/2018</strain>
    </source>
</reference>
<proteinExistence type="predicted"/>
<dbReference type="EMBL" id="BK063091">
    <property type="protein sequence ID" value="DBA11718.1"/>
    <property type="molecule type" value="Genomic_DNA"/>
</dbReference>
<protein>
    <submittedName>
        <fullName evidence="2">ORF17</fullName>
    </submittedName>
</protein>
<keyword evidence="1" id="KW-1133">Transmembrane helix</keyword>
<evidence type="ECO:0000256" key="1">
    <source>
        <dbReference type="SAM" id="Phobius"/>
    </source>
</evidence>
<keyword evidence="1" id="KW-0812">Transmembrane</keyword>
<name>A0AA48SF25_9VIRU</name>
<keyword evidence="1" id="KW-0472">Membrane</keyword>
<feature type="transmembrane region" description="Helical" evidence="1">
    <location>
        <begin position="15"/>
        <end position="36"/>
    </location>
</feature>
<accession>A0AA48SF25</accession>
<evidence type="ECO:0000313" key="2">
    <source>
        <dbReference type="EMBL" id="DBA11718.1"/>
    </source>
</evidence>